<comment type="similarity">
    <text evidence="1">Belongs to the WD repeat G protein beta family. Ribosomal protein RACK1 subfamily.</text>
</comment>
<feature type="repeat" description="WD" evidence="4">
    <location>
        <begin position="33"/>
        <end position="66"/>
    </location>
</feature>
<dbReference type="GO" id="GO:0043022">
    <property type="term" value="F:ribosome binding"/>
    <property type="evidence" value="ECO:0007669"/>
    <property type="project" value="InterPro"/>
</dbReference>
<feature type="repeat" description="WD" evidence="4">
    <location>
        <begin position="80"/>
        <end position="121"/>
    </location>
</feature>
<dbReference type="CDD" id="cd00200">
    <property type="entry name" value="WD40"/>
    <property type="match status" value="1"/>
</dbReference>
<reference evidence="5" key="1">
    <citation type="journal article" date="2009" name="Parasitology">
        <title>Identification and molecular characterization of numerous Histomonas meleagridis proteins using a cDNA library.</title>
        <authorList>
            <person name="Bilic I."/>
            <person name="Leberl M."/>
            <person name="Hess M."/>
        </authorList>
    </citation>
    <scope>NUCLEOTIDE SEQUENCE</scope>
</reference>
<dbReference type="EMBL" id="FM200085">
    <property type="protein sequence ID" value="CAQ86696.1"/>
    <property type="molecule type" value="mRNA"/>
</dbReference>
<dbReference type="InterPro" id="IPR036322">
    <property type="entry name" value="WD40_repeat_dom_sf"/>
</dbReference>
<dbReference type="InterPro" id="IPR020472">
    <property type="entry name" value="WD40_PAC1"/>
</dbReference>
<evidence type="ECO:0000256" key="3">
    <source>
        <dbReference type="ARBA" id="ARBA00022737"/>
    </source>
</evidence>
<dbReference type="InterPro" id="IPR001680">
    <property type="entry name" value="WD40_rpt"/>
</dbReference>
<dbReference type="InterPro" id="IPR045223">
    <property type="entry name" value="RACK1-like"/>
</dbReference>
<evidence type="ECO:0000313" key="5">
    <source>
        <dbReference type="EMBL" id="CAQ86696.1"/>
    </source>
</evidence>
<dbReference type="Pfam" id="PF00400">
    <property type="entry name" value="WD40"/>
    <property type="match status" value="4"/>
</dbReference>
<feature type="non-terminal residue" evidence="5">
    <location>
        <position position="1"/>
    </location>
</feature>
<dbReference type="Gene3D" id="2.130.10.10">
    <property type="entry name" value="YVTN repeat-like/Quinoprotein amine dehydrogenase"/>
    <property type="match status" value="1"/>
</dbReference>
<gene>
    <name evidence="5" type="primary">TVAG_429360</name>
</gene>
<feature type="repeat" description="WD" evidence="4">
    <location>
        <begin position="122"/>
        <end position="155"/>
    </location>
</feature>
<dbReference type="PROSITE" id="PS50082">
    <property type="entry name" value="WD_REPEATS_2"/>
    <property type="match status" value="4"/>
</dbReference>
<dbReference type="PRINTS" id="PR00320">
    <property type="entry name" value="GPROTEINBRPT"/>
</dbReference>
<keyword evidence="2 4" id="KW-0853">WD repeat</keyword>
<evidence type="ECO:0000256" key="4">
    <source>
        <dbReference type="PROSITE-ProRule" id="PRU00221"/>
    </source>
</evidence>
<proteinExistence type="evidence at transcript level"/>
<accession>B9W439</accession>
<dbReference type="AlphaFoldDB" id="B9W439"/>
<evidence type="ECO:0000256" key="1">
    <source>
        <dbReference type="ARBA" id="ARBA00007253"/>
    </source>
</evidence>
<protein>
    <submittedName>
        <fullName evidence="5">Putative guanine nucleotide-binding protein beta subunit</fullName>
    </submittedName>
</protein>
<feature type="repeat" description="WD" evidence="4">
    <location>
        <begin position="210"/>
        <end position="251"/>
    </location>
</feature>
<dbReference type="InterPro" id="IPR015943">
    <property type="entry name" value="WD40/YVTN_repeat-like_dom_sf"/>
</dbReference>
<dbReference type="SMART" id="SM00320">
    <property type="entry name" value="WD40"/>
    <property type="match status" value="7"/>
</dbReference>
<dbReference type="PANTHER" id="PTHR19868">
    <property type="entry name" value="RECEPTOR FOR ACTIVATED PROTEIN KINASE C RACK1"/>
    <property type="match status" value="1"/>
</dbReference>
<feature type="non-terminal residue" evidence="5">
    <location>
        <position position="338"/>
    </location>
</feature>
<dbReference type="PROSITE" id="PS50294">
    <property type="entry name" value="WD_REPEATS_REGION"/>
    <property type="match status" value="4"/>
</dbReference>
<sequence length="338" mass="37474">ALNSRACRSTLVDPKPEEQTQAVAGHFIERAVLKGHNYAITSLQVDNEHKQLVSASRDRTALIWKLTKTQEAWGTEYTRLIGHNHFVSAAAFSSDSTHLITSSWDKTLRLWDLQTRTCKKIFNAHTKDVLDVAFSQCNRRIISTGRDKTIRIWNILGECKDVIQNEAWGTSISCAPMASEDAPLIFAVGFWDGKVKVFKVQDKRELLFNIDAHNGRVLAVSFTPDGQWLITGGSDHKVSMWSVATGQRILNFTAPQVVNALAACPTRAWICAATYEGIAVWDIQNKVQIDLVQPNFPELGKSGNGRTPDCTSLAWSDDGLILYAGYNNGEIALGVRSD</sequence>
<keyword evidence="3" id="KW-0677">Repeat</keyword>
<organism evidence="5">
    <name type="scientific">Histomonas meleagridis</name>
    <name type="common">Parasitic protozoan</name>
    <dbReference type="NCBI Taxonomy" id="135588"/>
    <lineage>
        <taxon>Eukaryota</taxon>
        <taxon>Metamonada</taxon>
        <taxon>Parabasalia</taxon>
        <taxon>Tritrichomonadida</taxon>
        <taxon>Dientamoebidae</taxon>
        <taxon>Histomonas</taxon>
    </lineage>
</organism>
<dbReference type="FunFam" id="2.130.10.10:FF:000615">
    <property type="entry name" value="Receptor for activated C kinase 1"/>
    <property type="match status" value="1"/>
</dbReference>
<dbReference type="InterPro" id="IPR019775">
    <property type="entry name" value="WD40_repeat_CS"/>
</dbReference>
<evidence type="ECO:0000256" key="2">
    <source>
        <dbReference type="ARBA" id="ARBA00022574"/>
    </source>
</evidence>
<dbReference type="VEuPathDB" id="TrichDB:GO595_010535"/>
<dbReference type="PROSITE" id="PS00678">
    <property type="entry name" value="WD_REPEATS_1"/>
    <property type="match status" value="2"/>
</dbReference>
<dbReference type="SUPFAM" id="SSF50978">
    <property type="entry name" value="WD40 repeat-like"/>
    <property type="match status" value="1"/>
</dbReference>
<dbReference type="VEuPathDB" id="TrichDB:GPJ56_002985"/>
<name>B9W439_HISME</name>
<dbReference type="GO" id="GO:0045182">
    <property type="term" value="F:translation regulator activity"/>
    <property type="evidence" value="ECO:0007669"/>
    <property type="project" value="InterPro"/>
</dbReference>